<organism evidence="1 2">
    <name type="scientific">Moorena producens PAL-8-15-08-1</name>
    <dbReference type="NCBI Taxonomy" id="1458985"/>
    <lineage>
        <taxon>Bacteria</taxon>
        <taxon>Bacillati</taxon>
        <taxon>Cyanobacteriota</taxon>
        <taxon>Cyanophyceae</taxon>
        <taxon>Coleofasciculales</taxon>
        <taxon>Coleofasciculaceae</taxon>
        <taxon>Moorena</taxon>
    </lineage>
</organism>
<dbReference type="AlphaFoldDB" id="A0A1D8TSA5"/>
<accession>A0A1D8TSA5</accession>
<proteinExistence type="predicted"/>
<dbReference type="KEGG" id="mpro:BJP34_14690"/>
<sequence length="59" mass="6320">MKSIILNSRKALTNLASSRKTTTSDAARSWGGSAVLGVPPETKPDYVEPLWLVGYAEKG</sequence>
<evidence type="ECO:0000313" key="1">
    <source>
        <dbReference type="EMBL" id="AOX00530.1"/>
    </source>
</evidence>
<dbReference type="Proteomes" id="UP000177870">
    <property type="component" value="Chromosome"/>
</dbReference>
<dbReference type="EMBL" id="CP017599">
    <property type="protein sequence ID" value="AOX00530.1"/>
    <property type="molecule type" value="Genomic_DNA"/>
</dbReference>
<evidence type="ECO:0000313" key="2">
    <source>
        <dbReference type="Proteomes" id="UP000177870"/>
    </source>
</evidence>
<protein>
    <submittedName>
        <fullName evidence="1">Uncharacterized protein</fullName>
    </submittedName>
</protein>
<name>A0A1D8TSA5_9CYAN</name>
<reference evidence="2" key="1">
    <citation type="submission" date="2016-10" db="EMBL/GenBank/DDBJ databases">
        <title>Comparative genomics uncovers the prolific and rare metabolic potential of the cyanobacterial genus Moorea.</title>
        <authorList>
            <person name="Leao T."/>
            <person name="Castelao G."/>
            <person name="Korobeynikov A."/>
            <person name="Monroe E.A."/>
            <person name="Podell S."/>
            <person name="Glukhov E."/>
            <person name="Allen E."/>
            <person name="Gerwick W.H."/>
            <person name="Gerwick L."/>
        </authorList>
    </citation>
    <scope>NUCLEOTIDE SEQUENCE [LARGE SCALE GENOMIC DNA]</scope>
    <source>
        <strain evidence="2">PAL-8-15-08-1</strain>
    </source>
</reference>
<gene>
    <name evidence="1" type="ORF">BJP34_14690</name>
</gene>